<name>A0AA39XDW9_9PEZI</name>
<accession>A0AA39XDW9</accession>
<protein>
    <submittedName>
        <fullName evidence="3">Uncharacterized protein</fullName>
    </submittedName>
</protein>
<evidence type="ECO:0000313" key="3">
    <source>
        <dbReference type="EMBL" id="KAK0631856.1"/>
    </source>
</evidence>
<gene>
    <name evidence="3" type="ORF">B0T14DRAFT_13565</name>
</gene>
<evidence type="ECO:0000256" key="1">
    <source>
        <dbReference type="SAM" id="MobiDB-lite"/>
    </source>
</evidence>
<feature type="chain" id="PRO_5041461125" evidence="2">
    <location>
        <begin position="21"/>
        <end position="192"/>
    </location>
</feature>
<proteinExistence type="predicted"/>
<sequence>MRTFVAVLLAVGALTSPAMGAEQKHLGGIPPHVLRRQFISCQETYDESWIPCGDERSPFCYSPALGQSCCKTDNGYCDVGTHCAPLAGHCCLDHEDLASCAMNAGFELPSGALVTPAGGFREPANAQAPFRTGESNNSRTLVTNSSSTNRTTPGTSDSKSPYIQVSVARQHRGTLAWMAAGMGAVGLFMFSC</sequence>
<feature type="compositionally biased region" description="Polar residues" evidence="1">
    <location>
        <begin position="133"/>
        <end position="162"/>
    </location>
</feature>
<organism evidence="3 4">
    <name type="scientific">Immersiella caudata</name>
    <dbReference type="NCBI Taxonomy" id="314043"/>
    <lineage>
        <taxon>Eukaryota</taxon>
        <taxon>Fungi</taxon>
        <taxon>Dikarya</taxon>
        <taxon>Ascomycota</taxon>
        <taxon>Pezizomycotina</taxon>
        <taxon>Sordariomycetes</taxon>
        <taxon>Sordariomycetidae</taxon>
        <taxon>Sordariales</taxon>
        <taxon>Lasiosphaeriaceae</taxon>
        <taxon>Immersiella</taxon>
    </lineage>
</organism>
<feature type="signal peptide" evidence="2">
    <location>
        <begin position="1"/>
        <end position="20"/>
    </location>
</feature>
<evidence type="ECO:0000256" key="2">
    <source>
        <dbReference type="SAM" id="SignalP"/>
    </source>
</evidence>
<keyword evidence="4" id="KW-1185">Reference proteome</keyword>
<evidence type="ECO:0000313" key="4">
    <source>
        <dbReference type="Proteomes" id="UP001175000"/>
    </source>
</evidence>
<dbReference type="Proteomes" id="UP001175000">
    <property type="component" value="Unassembled WGS sequence"/>
</dbReference>
<dbReference type="EMBL" id="JAULSU010000001">
    <property type="protein sequence ID" value="KAK0631856.1"/>
    <property type="molecule type" value="Genomic_DNA"/>
</dbReference>
<reference evidence="3" key="1">
    <citation type="submission" date="2023-06" db="EMBL/GenBank/DDBJ databases">
        <title>Genome-scale phylogeny and comparative genomics of the fungal order Sordariales.</title>
        <authorList>
            <consortium name="Lawrence Berkeley National Laboratory"/>
            <person name="Hensen N."/>
            <person name="Bonometti L."/>
            <person name="Westerberg I."/>
            <person name="Brannstrom I.O."/>
            <person name="Guillou S."/>
            <person name="Cros-Aarteil S."/>
            <person name="Calhoun S."/>
            <person name="Haridas S."/>
            <person name="Kuo A."/>
            <person name="Mondo S."/>
            <person name="Pangilinan J."/>
            <person name="Riley R."/>
            <person name="Labutti K."/>
            <person name="Andreopoulos B."/>
            <person name="Lipzen A."/>
            <person name="Chen C."/>
            <person name="Yanf M."/>
            <person name="Daum C."/>
            <person name="Ng V."/>
            <person name="Clum A."/>
            <person name="Steindorff A."/>
            <person name="Ohm R."/>
            <person name="Martin F."/>
            <person name="Silar P."/>
            <person name="Natvig D."/>
            <person name="Lalanne C."/>
            <person name="Gautier V."/>
            <person name="Ament-Velasquez S.L."/>
            <person name="Kruys A."/>
            <person name="Hutchinson M.I."/>
            <person name="Powell A.J."/>
            <person name="Barry K."/>
            <person name="Miller A.N."/>
            <person name="Grigoriev I.V."/>
            <person name="Debuchy R."/>
            <person name="Gladieux P."/>
            <person name="Thoren M.H."/>
            <person name="Johannesson H."/>
        </authorList>
    </citation>
    <scope>NUCLEOTIDE SEQUENCE</scope>
    <source>
        <strain evidence="3">CBS 606.72</strain>
    </source>
</reference>
<keyword evidence="2" id="KW-0732">Signal</keyword>
<dbReference type="AlphaFoldDB" id="A0AA39XDW9"/>
<feature type="region of interest" description="Disordered" evidence="1">
    <location>
        <begin position="123"/>
        <end position="162"/>
    </location>
</feature>
<comment type="caution">
    <text evidence="3">The sequence shown here is derived from an EMBL/GenBank/DDBJ whole genome shotgun (WGS) entry which is preliminary data.</text>
</comment>